<reference evidence="1 2" key="1">
    <citation type="submission" date="2016-08" db="EMBL/GenBank/DDBJ databases">
        <authorList>
            <person name="Loux V."/>
            <person name="Rue O."/>
        </authorList>
    </citation>
    <scope>NUCLEOTIDE SEQUENCE [LARGE SCALE GENOMIC DNA]</scope>
    <source>
        <strain evidence="1 2">AFSSA_08CEB44bac</strain>
    </source>
</reference>
<dbReference type="GeneID" id="33897567"/>
<name>A0AAX2CIE2_9BACI</name>
<dbReference type="EMBL" id="FMIK01000034">
    <property type="protein sequence ID" value="SCL95702.1"/>
    <property type="molecule type" value="Genomic_DNA"/>
</dbReference>
<evidence type="ECO:0000313" key="2">
    <source>
        <dbReference type="Proteomes" id="UP000242164"/>
    </source>
</evidence>
<proteinExistence type="predicted"/>
<dbReference type="AlphaFoldDB" id="A0AAX2CIE2"/>
<dbReference type="RefSeq" id="WP_012094739.1">
    <property type="nucleotide sequence ID" value="NZ_CP024096.1"/>
</dbReference>
<comment type="caution">
    <text evidence="1">The sequence shown here is derived from an EMBL/GenBank/DDBJ whole genome shotgun (WGS) entry which is preliminary data.</text>
</comment>
<sequence>MDDIKCFTIEGKKNILFRQEGNQYVFFDPIALEYYVTNYIGAEILYYISKGKNFKFIVDKISEEYDITEDMGKETTKEFLLDFPLLSIISSNLIESDIYKEISA</sequence>
<gene>
    <name evidence="1" type="ORF">BCB44BAC_02613</name>
</gene>
<dbReference type="Proteomes" id="UP000242164">
    <property type="component" value="Unassembled WGS sequence"/>
</dbReference>
<organism evidence="1 2">
    <name type="scientific">Bacillus cytotoxicus</name>
    <dbReference type="NCBI Taxonomy" id="580165"/>
    <lineage>
        <taxon>Bacteria</taxon>
        <taxon>Bacillati</taxon>
        <taxon>Bacillota</taxon>
        <taxon>Bacilli</taxon>
        <taxon>Bacillales</taxon>
        <taxon>Bacillaceae</taxon>
        <taxon>Bacillus</taxon>
        <taxon>Bacillus cereus group</taxon>
    </lineage>
</organism>
<accession>A0AAX2CIE2</accession>
<evidence type="ECO:0008006" key="3">
    <source>
        <dbReference type="Google" id="ProtNLM"/>
    </source>
</evidence>
<evidence type="ECO:0000313" key="1">
    <source>
        <dbReference type="EMBL" id="SCL95702.1"/>
    </source>
</evidence>
<protein>
    <recommendedName>
        <fullName evidence="3">PqqD family protein</fullName>
    </recommendedName>
</protein>